<dbReference type="Gene3D" id="2.60.120.10">
    <property type="entry name" value="Jelly Rolls"/>
    <property type="match status" value="1"/>
</dbReference>
<dbReference type="Proteomes" id="UP001500642">
    <property type="component" value="Unassembled WGS sequence"/>
</dbReference>
<keyword evidence="5 8" id="KW-0456">Lyase</keyword>
<comment type="similarity">
    <text evidence="2 8">Belongs to the ectoine synthase family.</text>
</comment>
<organism evidence="9 10">
    <name type="scientific">Brevibacterium pityocampae</name>
    <dbReference type="NCBI Taxonomy" id="506594"/>
    <lineage>
        <taxon>Bacteria</taxon>
        <taxon>Bacillati</taxon>
        <taxon>Actinomycetota</taxon>
        <taxon>Actinomycetes</taxon>
        <taxon>Micrococcales</taxon>
        <taxon>Brevibacteriaceae</taxon>
        <taxon>Brevibacterium</taxon>
    </lineage>
</organism>
<accession>A0ABP8JC56</accession>
<comment type="function">
    <text evidence="8">Catalyzes the circularization of gamma-N-acetyl-alpha,gamma-diaminobutyric acid (ADABA) to ectoine (1,4,5,6-tetrahydro-2-methyl-4-pyrimidine carboxylic acid), which is an excellent osmoprotectant.</text>
</comment>
<dbReference type="InterPro" id="IPR011051">
    <property type="entry name" value="RmlC_Cupin_sf"/>
</dbReference>
<evidence type="ECO:0000256" key="1">
    <source>
        <dbReference type="ARBA" id="ARBA00005181"/>
    </source>
</evidence>
<reference evidence="10" key="1">
    <citation type="journal article" date="2019" name="Int. J. Syst. Evol. Microbiol.">
        <title>The Global Catalogue of Microorganisms (GCM) 10K type strain sequencing project: providing services to taxonomists for standard genome sequencing and annotation.</title>
        <authorList>
            <consortium name="The Broad Institute Genomics Platform"/>
            <consortium name="The Broad Institute Genome Sequencing Center for Infectious Disease"/>
            <person name="Wu L."/>
            <person name="Ma J."/>
        </authorList>
    </citation>
    <scope>NUCLEOTIDE SEQUENCE [LARGE SCALE GENOMIC DNA]</scope>
    <source>
        <strain evidence="10">JCM 17808</strain>
    </source>
</reference>
<comment type="caution">
    <text evidence="9">The sequence shown here is derived from an EMBL/GenBank/DDBJ whole genome shotgun (WGS) entry which is preliminary data.</text>
</comment>
<dbReference type="InterPro" id="IPR010462">
    <property type="entry name" value="Ectoine_synth"/>
</dbReference>
<sequence>MLIVDRDDLNGTDQDVTSETWRSRRMVLARDGVGFSLHDTVIYAGTTSTFHYQNHIEAVYCVQGTGTLTNEETGEVHELRDGTMYLLDGHEKHTVRAETELRMACVFNPPVTGHEVHDENGVYPLVTEDAAR</sequence>
<comment type="pathway">
    <text evidence="1 8">Amine and polyamine biosynthesis; ectoine biosynthesis; L-ectoine from L-aspartate 4-semialdehyde: step 3/3.</text>
</comment>
<comment type="catalytic activity">
    <reaction evidence="7 8">
        <text>(2S)-4-acetamido-2-aminobutanoate = L-ectoine + H2O</text>
        <dbReference type="Rhea" id="RHEA:17281"/>
        <dbReference type="ChEBI" id="CHEBI:15377"/>
        <dbReference type="ChEBI" id="CHEBI:58515"/>
        <dbReference type="ChEBI" id="CHEBI:58929"/>
        <dbReference type="EC" id="4.2.1.108"/>
    </reaction>
</comment>
<gene>
    <name evidence="8" type="primary">ectC</name>
    <name evidence="9" type="ORF">GCM10023167_13250</name>
</gene>
<evidence type="ECO:0000256" key="8">
    <source>
        <dbReference type="HAMAP-Rule" id="MF_01255"/>
    </source>
</evidence>
<dbReference type="NCBIfam" id="NF009806">
    <property type="entry name" value="PRK13290.1"/>
    <property type="match status" value="1"/>
</dbReference>
<dbReference type="HAMAP" id="MF_01255">
    <property type="entry name" value="Ectoine_synth"/>
    <property type="match status" value="1"/>
</dbReference>
<evidence type="ECO:0000256" key="7">
    <source>
        <dbReference type="ARBA" id="ARBA00048714"/>
    </source>
</evidence>
<proteinExistence type="inferred from homology"/>
<evidence type="ECO:0000256" key="5">
    <source>
        <dbReference type="ARBA" id="ARBA00023239"/>
    </source>
</evidence>
<evidence type="ECO:0000256" key="4">
    <source>
        <dbReference type="ARBA" id="ARBA00019707"/>
    </source>
</evidence>
<dbReference type="EMBL" id="BAABGL010000006">
    <property type="protein sequence ID" value="GAA4388482.1"/>
    <property type="molecule type" value="Genomic_DNA"/>
</dbReference>
<dbReference type="CDD" id="cd06978">
    <property type="entry name" value="cupin_EctC"/>
    <property type="match status" value="1"/>
</dbReference>
<dbReference type="RefSeq" id="WP_345030907.1">
    <property type="nucleotide sequence ID" value="NZ_BAABGL010000006.1"/>
</dbReference>
<dbReference type="InterPro" id="IPR014710">
    <property type="entry name" value="RmlC-like_jellyroll"/>
</dbReference>
<name>A0ABP8JC56_9MICO</name>
<evidence type="ECO:0000313" key="9">
    <source>
        <dbReference type="EMBL" id="GAA4388482.1"/>
    </source>
</evidence>
<dbReference type="PANTHER" id="PTHR39289:SF1">
    <property type="entry name" value="L-ECTOINE SYNTHASE"/>
    <property type="match status" value="1"/>
</dbReference>
<evidence type="ECO:0000313" key="10">
    <source>
        <dbReference type="Proteomes" id="UP001500642"/>
    </source>
</evidence>
<dbReference type="EC" id="4.2.1.108" evidence="3 8"/>
<protein>
    <recommendedName>
        <fullName evidence="4 8">L-ectoine synthase</fullName>
        <ecNumber evidence="3 8">4.2.1.108</ecNumber>
    </recommendedName>
    <alternativeName>
        <fullName evidence="6 8">N-acetyldiaminobutyrate dehydratase</fullName>
    </alternativeName>
</protein>
<keyword evidence="10" id="KW-1185">Reference proteome</keyword>
<evidence type="ECO:0000256" key="3">
    <source>
        <dbReference type="ARBA" id="ARBA00013192"/>
    </source>
</evidence>
<dbReference type="Pfam" id="PF06339">
    <property type="entry name" value="Ectoine_synth"/>
    <property type="match status" value="1"/>
</dbReference>
<evidence type="ECO:0000256" key="2">
    <source>
        <dbReference type="ARBA" id="ARBA00009637"/>
    </source>
</evidence>
<evidence type="ECO:0000256" key="6">
    <source>
        <dbReference type="ARBA" id="ARBA00033271"/>
    </source>
</evidence>
<dbReference type="PANTHER" id="PTHR39289">
    <property type="match status" value="1"/>
</dbReference>
<dbReference type="SUPFAM" id="SSF51182">
    <property type="entry name" value="RmlC-like cupins"/>
    <property type="match status" value="1"/>
</dbReference>